<dbReference type="Proteomes" id="UP000029995">
    <property type="component" value="Unassembled WGS sequence"/>
</dbReference>
<dbReference type="InterPro" id="IPR050765">
    <property type="entry name" value="Riboflavin_Biosynth_HTPR"/>
</dbReference>
<evidence type="ECO:0000259" key="1">
    <source>
        <dbReference type="Pfam" id="PF01872"/>
    </source>
</evidence>
<dbReference type="AlphaFoldDB" id="A0A0A0D4C8"/>
<dbReference type="InterPro" id="IPR002734">
    <property type="entry name" value="RibDG_C"/>
</dbReference>
<dbReference type="RefSeq" id="WP_034842409.1">
    <property type="nucleotide sequence ID" value="NZ_JANX01000281.1"/>
</dbReference>
<dbReference type="PANTHER" id="PTHR38011">
    <property type="entry name" value="DIHYDROFOLATE REDUCTASE FAMILY PROTEIN (AFU_ORTHOLOGUE AFUA_8G06820)"/>
    <property type="match status" value="1"/>
</dbReference>
<dbReference type="GO" id="GO:0009231">
    <property type="term" value="P:riboflavin biosynthetic process"/>
    <property type="evidence" value="ECO:0007669"/>
    <property type="project" value="InterPro"/>
</dbReference>
<sequence length="180" mass="19478">MRKVIVTEFTSADGIAEVEKLTGVAWNAEMDRFKNDELADSGAMLLGRKTYQIFAGSWPQETGDFADRFNALPKYVASTTLTDLDWTPAELLRGPLPDAVRALKAGEGGNIYVHGSISVAQQLLRHGLVDRIRLLGYPLALGQGTPLFPPGERLGLELISASRFGNGILAHEYAPVTVAP</sequence>
<reference evidence="2 3" key="1">
    <citation type="submission" date="2014-01" db="EMBL/GenBank/DDBJ databases">
        <title>Genome sequence determination for a cystic fibrosis isolate, Inquilinus limosus.</title>
        <authorList>
            <person name="Pino M."/>
            <person name="Di Conza J."/>
            <person name="Gutkind G."/>
        </authorList>
    </citation>
    <scope>NUCLEOTIDE SEQUENCE [LARGE SCALE GENOMIC DNA]</scope>
    <source>
        <strain evidence="2 3">MP06</strain>
    </source>
</reference>
<feature type="domain" description="Bacterial bifunctional deaminase-reductase C-terminal" evidence="1">
    <location>
        <begin position="2"/>
        <end position="169"/>
    </location>
</feature>
<comment type="caution">
    <text evidence="2">The sequence shown here is derived from an EMBL/GenBank/DDBJ whole genome shotgun (WGS) entry which is preliminary data.</text>
</comment>
<dbReference type="GO" id="GO:0008703">
    <property type="term" value="F:5-amino-6-(5-phosphoribosylamino)uracil reductase activity"/>
    <property type="evidence" value="ECO:0007669"/>
    <property type="project" value="InterPro"/>
</dbReference>
<organism evidence="2 3">
    <name type="scientific">Inquilinus limosus MP06</name>
    <dbReference type="NCBI Taxonomy" id="1398085"/>
    <lineage>
        <taxon>Bacteria</taxon>
        <taxon>Pseudomonadati</taxon>
        <taxon>Pseudomonadota</taxon>
        <taxon>Alphaproteobacteria</taxon>
        <taxon>Rhodospirillales</taxon>
        <taxon>Rhodospirillaceae</taxon>
        <taxon>Inquilinus</taxon>
    </lineage>
</organism>
<dbReference type="SUPFAM" id="SSF53597">
    <property type="entry name" value="Dihydrofolate reductase-like"/>
    <property type="match status" value="1"/>
</dbReference>
<proteinExistence type="predicted"/>
<dbReference type="OrthoDB" id="7342392at2"/>
<evidence type="ECO:0000313" key="3">
    <source>
        <dbReference type="Proteomes" id="UP000029995"/>
    </source>
</evidence>
<dbReference type="InterPro" id="IPR024072">
    <property type="entry name" value="DHFR-like_dom_sf"/>
</dbReference>
<protein>
    <submittedName>
        <fullName evidence="2">Deaminase</fullName>
    </submittedName>
</protein>
<dbReference type="Gene3D" id="3.40.430.10">
    <property type="entry name" value="Dihydrofolate Reductase, subunit A"/>
    <property type="match status" value="1"/>
</dbReference>
<dbReference type="Pfam" id="PF01872">
    <property type="entry name" value="RibD_C"/>
    <property type="match status" value="1"/>
</dbReference>
<accession>A0A0A0D4C8</accession>
<evidence type="ECO:0000313" key="2">
    <source>
        <dbReference type="EMBL" id="KGM32673.1"/>
    </source>
</evidence>
<dbReference type="EMBL" id="JANX01000281">
    <property type="protein sequence ID" value="KGM32673.1"/>
    <property type="molecule type" value="Genomic_DNA"/>
</dbReference>
<name>A0A0A0D4C8_9PROT</name>
<gene>
    <name evidence="2" type="ORF">P409_20070</name>
</gene>
<dbReference type="PANTHER" id="PTHR38011:SF2">
    <property type="entry name" value="BIFUNCTIONAL DEAMINASE-REDUCTASE DOMAIN PROTEIN"/>
    <property type="match status" value="1"/>
</dbReference>